<feature type="region of interest" description="Disordered" evidence="5">
    <location>
        <begin position="1093"/>
        <end position="1123"/>
    </location>
</feature>
<feature type="region of interest" description="Disordered" evidence="5">
    <location>
        <begin position="369"/>
        <end position="390"/>
    </location>
</feature>
<evidence type="ECO:0000256" key="4">
    <source>
        <dbReference type="ARBA" id="ARBA00023136"/>
    </source>
</evidence>
<feature type="compositionally biased region" description="Low complexity" evidence="5">
    <location>
        <begin position="554"/>
        <end position="565"/>
    </location>
</feature>
<feature type="region of interest" description="Disordered" evidence="5">
    <location>
        <begin position="139"/>
        <end position="160"/>
    </location>
</feature>
<feature type="region of interest" description="Disordered" evidence="5">
    <location>
        <begin position="1270"/>
        <end position="1330"/>
    </location>
</feature>
<keyword evidence="7" id="KW-0436">Ligase</keyword>
<gene>
    <name evidence="7" type="ORF">BN1204_012460</name>
</gene>
<evidence type="ECO:0000256" key="2">
    <source>
        <dbReference type="ARBA" id="ARBA00022692"/>
    </source>
</evidence>
<dbReference type="PANTHER" id="PTHR23423">
    <property type="entry name" value="ORGANIC SOLUTE TRANSPORTER-RELATED"/>
    <property type="match status" value="1"/>
</dbReference>
<reference evidence="7" key="1">
    <citation type="journal article" date="2015" name="PLoS ONE">
        <title>Comprehensive Evaluation of Toxoplasma gondii VEG and Neospora caninum LIV Genomes with Tachyzoite Stage Transcriptome and Proteome Defines Novel Transcript Features.</title>
        <authorList>
            <person name="Ramaprasad A."/>
            <person name="Mourier T."/>
            <person name="Naeem R."/>
            <person name="Malas T.B."/>
            <person name="Moussa E."/>
            <person name="Panigrahi A."/>
            <person name="Vermont S.J."/>
            <person name="Otto T.D."/>
            <person name="Wastling J."/>
            <person name="Pain A."/>
        </authorList>
    </citation>
    <scope>NUCLEOTIDE SEQUENCE</scope>
    <source>
        <strain evidence="7">Liverpool</strain>
    </source>
</reference>
<feature type="compositionally biased region" description="Polar residues" evidence="5">
    <location>
        <begin position="1916"/>
        <end position="1925"/>
    </location>
</feature>
<feature type="region of interest" description="Disordered" evidence="5">
    <location>
        <begin position="1165"/>
        <end position="1251"/>
    </location>
</feature>
<feature type="compositionally biased region" description="Basic and acidic residues" evidence="5">
    <location>
        <begin position="2011"/>
        <end position="2042"/>
    </location>
</feature>
<feature type="transmembrane region" description="Helical" evidence="6">
    <location>
        <begin position="276"/>
        <end position="295"/>
    </location>
</feature>
<feature type="region of interest" description="Disordered" evidence="5">
    <location>
        <begin position="1040"/>
        <end position="1070"/>
    </location>
</feature>
<dbReference type="InterPro" id="IPR005178">
    <property type="entry name" value="Ostalpha/TMEM184C"/>
</dbReference>
<feature type="compositionally biased region" description="Polar residues" evidence="5">
    <location>
        <begin position="1540"/>
        <end position="1554"/>
    </location>
</feature>
<feature type="transmembrane region" description="Helical" evidence="6">
    <location>
        <begin position="307"/>
        <end position="327"/>
    </location>
</feature>
<feature type="transmembrane region" description="Helical" evidence="6">
    <location>
        <begin position="517"/>
        <end position="537"/>
    </location>
</feature>
<feature type="region of interest" description="Disordered" evidence="5">
    <location>
        <begin position="173"/>
        <end position="215"/>
    </location>
</feature>
<sequence>MASLSPSQPVSPSFFSPRLCVRSVYGKQSQENMSSKVSQIEGASASHFRKAFQAPVCASDRLSPDAATYTLGDSSSTAVLTLPLLCSNFDGRIPFSPTPSSSCPSCPPPCGGNGAACECSLPQALPCASAALSVSVLSTSPSTAPSPLSERSSVQSSQASGCAEYTSARAEVANSPISRVRRATGGSRPCSRPRPPRLAPSTTSESKTAYSDGKQRVSGALPPHFFCNPTRFFSLFPGVHRTPNGREGGRSDANGGNFPRACSSSLPFVKVGSPHFRLFAAAPSASGFFTLPSVVQPPASWRQRRRTAFLALLAFLLCLFLLFGVLLPKSRVEQWTNAVPSARREAVGLSRNLELPAAFPGETSSLAALGRQQEGSHAGPRLDPASGGGIDAHLGVDGKRPFSANRLLADQEPTGLPSAFGEGNTTAAVSVPVPASSPQSLDLMHLSSSMDSRQPVLSASLPSSSSTWALSALASLPPVFLFLLFVSICCCLACIFISSALVYKHLTNYYEPHLQRYICRICLVGPAFALASLIYFAHTLLSVSPPADRASSASSSFRSTFAPSPDAAAREGPAAESSGQPISSGFFEGVARALLGAGEPGLSGARVEEVFIDFLRDLAQAVALYSFLVLMINCCGNDRCISLTLACNPTLVNPVPPFNFFIPSFHPGPHILRYLKVGVMQFVLVVPLVGIISLLQAVSAKPPTALFVPSAFPPQQVDQPVVNETSGTPGLRSDNLGDILPAPSALSSISSPVPSPSPDAYCGDRPSDCFAPLPVGWPRLWTLFSWVPVFLSLPVALPSSPGTDTVHRSLPGDDASQVPRVPVGPSAKLNRNLPASLADSSEDLKWSHFLGMPGITSVLLLGSVFICMLSLLQFYLCTESLLRPYKPLQKFLSIKVLVFFQVWQRLAIRTLLNIGVIQGNIIFEAEQMADLYHNILMSVWMVFISISHVLCFPVSDHLPEVAGGSDALSVAPPSASFFQGLLEVLLAVDVLQDAREIALLPHRSLDRACSILHEQCVQADNEFQHLLSLDPKPELEQFSSSPYVRTRSQGTGDARTPVFSPEDTPTGARTLNPWLRRATTAFSGSPLSGVFRSLGPLEKGAEGAPDNSVEADESDDADGEPEHLDTACELGERSCSDVLVRSAPLSESERERVHILRSLSFPFGDAKPAAHVHRDEKPADTHLARPLDSRSAAAGIPQRPPRRLASPETDAMATERKRGDEEGVESSGVANDAKRPGSGGAPARDQPNDTGMSAALDAAVRRALPFFSDGSRPESVAGSPSCPLLAGSGGAGESRTLRLSRHGELDADSDSDGEALCPPAPPSSPVSGLPSPRLTPYVALPALSSSLPLDRAASSRIVRSPPRRETHGSAFSACPHFLLSPGHASISRAGSLPSPQNQSGFQWEGHLPEAVSQTPFFSPASCFASFVLGSSRRNSFGTGRLGTPASPYSPLAASVAASVPGAVPYPRSATGRAAVAARFRVASSPTSPFHRFPAAALAAALGTDWPSSPFFLEEIPEAPSGEEGRLDGAVNPRGEGLANPTDSTFPGTAHSGTGSSRSEEERAVRQWREERGRTESGENFGLASTEGCRRDLAASETEGRRTSLERPAAPHQGSRHFSRETANATSKENRERLVSAGASDHSAERDDTPFSSFKNRSWAFADARRQPDPPAAPASSLLEAERGWLVGDPTGVEPSGLGGEFGRKGETPRMAESEEGEARQLPRIVKGKRGMDTRRSYLGVDTTCPSLCRSREQAPTVSRALYAAAASQETNTQRARVFGKTCGTRQKGATAVDLETPIFSATLRAGPPLGGSGPEFGADVRSLQRRSIPSARAKGEEEADQGCWTAEDERSGDGAGAGFGKQNGGEKKTMGKQTDLEAEGRGLGDEVSSQPPLPAKGFDSGGNETFCEGKRRNRTPQKWENTPAGSSEKLGAPNGSREEISSQASEKEFRGSGHEMERRCQSKVRLSTQGKTKTEQSNCTRGHRQLREGRLFSTERLPGTVSEGIAARMLSEAKQDHGDTHRMGNEGIREDSQPVAEARESSAGHQWSTRHRGCGREQGTERNPSKQFRDDGEDGIWADAESMQSTQSPLRLGWSCEVEDEDDGDSSFY</sequence>
<dbReference type="SMART" id="SM01417">
    <property type="entry name" value="Solute_trans_a"/>
    <property type="match status" value="1"/>
</dbReference>
<keyword evidence="7" id="KW-0030">Aminoacyl-tRNA synthetase</keyword>
<feature type="compositionally biased region" description="Acidic residues" evidence="5">
    <location>
        <begin position="2097"/>
        <end position="2109"/>
    </location>
</feature>
<feature type="region of interest" description="Disordered" evidence="5">
    <location>
        <begin position="554"/>
        <end position="581"/>
    </location>
</feature>
<feature type="compositionally biased region" description="Basic and acidic residues" evidence="5">
    <location>
        <begin position="2054"/>
        <end position="2070"/>
    </location>
</feature>
<accession>A0A0F7U8N1</accession>
<comment type="subcellular location">
    <subcellularLocation>
        <location evidence="1">Membrane</location>
        <topology evidence="1">Multi-pass membrane protein</topology>
    </subcellularLocation>
</comment>
<keyword evidence="3 6" id="KW-1133">Transmembrane helix</keyword>
<evidence type="ECO:0000256" key="6">
    <source>
        <dbReference type="SAM" id="Phobius"/>
    </source>
</evidence>
<feature type="region of interest" description="Disordered" evidence="5">
    <location>
        <begin position="1827"/>
        <end position="2109"/>
    </location>
</feature>
<feature type="compositionally biased region" description="Basic and acidic residues" evidence="5">
    <location>
        <begin position="1557"/>
        <end position="1576"/>
    </location>
</feature>
<feature type="transmembrane region" description="Helical" evidence="6">
    <location>
        <begin position="855"/>
        <end position="876"/>
    </location>
</feature>
<dbReference type="EMBL" id="LN714479">
    <property type="protein sequence ID" value="CEL65396.1"/>
    <property type="molecule type" value="Genomic_DNA"/>
</dbReference>
<keyword evidence="2 6" id="KW-0812">Transmembrane</keyword>
<feature type="compositionally biased region" description="Basic and acidic residues" evidence="5">
    <location>
        <begin position="1172"/>
        <end position="1188"/>
    </location>
</feature>
<proteinExistence type="predicted"/>
<dbReference type="GO" id="GO:0016020">
    <property type="term" value="C:membrane"/>
    <property type="evidence" value="ECO:0007669"/>
    <property type="project" value="UniProtKB-SubCell"/>
</dbReference>
<feature type="compositionally biased region" description="Acidic residues" evidence="5">
    <location>
        <begin position="1109"/>
        <end position="1119"/>
    </location>
</feature>
<feature type="compositionally biased region" description="Basic and acidic residues" evidence="5">
    <location>
        <begin position="1701"/>
        <end position="1720"/>
    </location>
</feature>
<feature type="transmembrane region" description="Helical" evidence="6">
    <location>
        <begin position="674"/>
        <end position="695"/>
    </location>
</feature>
<feature type="compositionally biased region" description="Basic and acidic residues" evidence="5">
    <location>
        <begin position="1936"/>
        <end position="1960"/>
    </location>
</feature>
<evidence type="ECO:0000313" key="7">
    <source>
        <dbReference type="EMBL" id="CEL65396.1"/>
    </source>
</evidence>
<feature type="compositionally biased region" description="Polar residues" evidence="5">
    <location>
        <begin position="1040"/>
        <end position="1051"/>
    </location>
</feature>
<organism evidence="7">
    <name type="scientific">Neospora caninum (strain Liverpool)</name>
    <dbReference type="NCBI Taxonomy" id="572307"/>
    <lineage>
        <taxon>Eukaryota</taxon>
        <taxon>Sar</taxon>
        <taxon>Alveolata</taxon>
        <taxon>Apicomplexa</taxon>
        <taxon>Conoidasida</taxon>
        <taxon>Coccidia</taxon>
        <taxon>Eucoccidiorida</taxon>
        <taxon>Eimeriorina</taxon>
        <taxon>Sarcocystidae</taxon>
        <taxon>Neospora</taxon>
    </lineage>
</organism>
<protein>
    <submittedName>
        <fullName evidence="7">Lysyl-tRNA synthetase, related</fullName>
    </submittedName>
</protein>
<keyword evidence="4 6" id="KW-0472">Membrane</keyword>
<feature type="compositionally biased region" description="Gly residues" evidence="5">
    <location>
        <begin position="1853"/>
        <end position="1863"/>
    </location>
</feature>
<feature type="compositionally biased region" description="Polar residues" evidence="5">
    <location>
        <begin position="1964"/>
        <end position="1980"/>
    </location>
</feature>
<feature type="transmembrane region" description="Helical" evidence="6">
    <location>
        <begin position="479"/>
        <end position="505"/>
    </location>
</feature>
<dbReference type="GO" id="GO:0004812">
    <property type="term" value="F:aminoacyl-tRNA ligase activity"/>
    <property type="evidence" value="ECO:0007669"/>
    <property type="project" value="UniProtKB-KW"/>
</dbReference>
<evidence type="ECO:0000256" key="5">
    <source>
        <dbReference type="SAM" id="MobiDB-lite"/>
    </source>
</evidence>
<evidence type="ECO:0000256" key="3">
    <source>
        <dbReference type="ARBA" id="ARBA00022989"/>
    </source>
</evidence>
<feature type="compositionally biased region" description="Basic and acidic residues" evidence="5">
    <location>
        <begin position="1587"/>
        <end position="1604"/>
    </location>
</feature>
<feature type="region of interest" description="Disordered" evidence="5">
    <location>
        <begin position="1511"/>
        <end position="1652"/>
    </location>
</feature>
<evidence type="ECO:0000256" key="1">
    <source>
        <dbReference type="ARBA" id="ARBA00004141"/>
    </source>
</evidence>
<feature type="compositionally biased region" description="Basic and acidic residues" evidence="5">
    <location>
        <begin position="1864"/>
        <end position="1884"/>
    </location>
</feature>
<dbReference type="Pfam" id="PF03619">
    <property type="entry name" value="Solute_trans_a"/>
    <property type="match status" value="3"/>
</dbReference>
<feature type="region of interest" description="Disordered" evidence="5">
    <location>
        <begin position="1686"/>
        <end position="1730"/>
    </location>
</feature>
<name>A0A0F7U8N1_NEOCL</name>